<dbReference type="InterPro" id="IPR011037">
    <property type="entry name" value="Pyrv_Knase-like_insert_dom_sf"/>
</dbReference>
<evidence type="ECO:0000313" key="3">
    <source>
        <dbReference type="Proteomes" id="UP000032611"/>
    </source>
</evidence>
<dbReference type="InterPro" id="IPR005302">
    <property type="entry name" value="MoCF_Sase_C"/>
</dbReference>
<evidence type="ECO:0000259" key="1">
    <source>
        <dbReference type="PROSITE" id="PS51340"/>
    </source>
</evidence>
<dbReference type="SUPFAM" id="SSF141673">
    <property type="entry name" value="MOSC N-terminal domain-like"/>
    <property type="match status" value="1"/>
</dbReference>
<dbReference type="GO" id="GO:0030151">
    <property type="term" value="F:molybdenum ion binding"/>
    <property type="evidence" value="ECO:0007669"/>
    <property type="project" value="InterPro"/>
</dbReference>
<dbReference type="AlphaFoldDB" id="A0A0D5LS49"/>
<dbReference type="PANTHER" id="PTHR14237:SF19">
    <property type="entry name" value="MITOCHONDRIAL AMIDOXIME REDUCING COMPONENT 1"/>
    <property type="match status" value="1"/>
</dbReference>
<gene>
    <name evidence="2" type="ORF">TM49_14455</name>
</gene>
<dbReference type="STRING" id="1486262.TM49_14455"/>
<dbReference type="PANTHER" id="PTHR14237">
    <property type="entry name" value="MOLYBDOPTERIN COFACTOR SULFURASE MOSC"/>
    <property type="match status" value="1"/>
</dbReference>
<dbReference type="PROSITE" id="PS51340">
    <property type="entry name" value="MOSC"/>
    <property type="match status" value="1"/>
</dbReference>
<protein>
    <submittedName>
        <fullName evidence="2">Molybdenum cofactor sulfurase</fullName>
    </submittedName>
</protein>
<dbReference type="PATRIC" id="fig|1486262.3.peg.2988"/>
<dbReference type="RefSeq" id="WP_045682278.1">
    <property type="nucleotide sequence ID" value="NZ_CP010803.1"/>
</dbReference>
<keyword evidence="3" id="KW-1185">Reference proteome</keyword>
<sequence length="282" mass="30379">MKISALNVFPLKSARGLALAEAYCGPMGLSGDRIAVIADRAGNAITQRDMPPLARLSVTPSADGLRLSMEGKGEIEAVPAESRSDIRVWSDTVNAADAADAVNAMLSNWFDRDVALHFFDGQSNRTASRDFVPRDTPVSFADGFQILVTTTGSLAALNDDLESHGAATVGMERFRPNIVIDCDEAWAEDGWESIAIGDIVLDLVKPCARCIMTTQDQTTGSREIANPLPALGRLRMSADRRAPGPLFGWNAVPRGEGLLKVGDTVTITASRSERWPLKQRRA</sequence>
<name>A0A0D5LS49_MAREN</name>
<evidence type="ECO:0000313" key="2">
    <source>
        <dbReference type="EMBL" id="AJY46607.1"/>
    </source>
</evidence>
<dbReference type="OrthoDB" id="581532at2"/>
<feature type="domain" description="MOSC" evidence="1">
    <location>
        <begin position="114"/>
        <end position="268"/>
    </location>
</feature>
<dbReference type="SUPFAM" id="SSF50800">
    <property type="entry name" value="PK beta-barrel domain-like"/>
    <property type="match status" value="1"/>
</dbReference>
<dbReference type="Proteomes" id="UP000032611">
    <property type="component" value="Chromosome"/>
</dbReference>
<reference evidence="2 3" key="1">
    <citation type="journal article" date="2015" name="Genome Announc.">
        <title>Complete genome sequence of Martelella endophytica YC6887, which has antifungal activity associated with a halophyte.</title>
        <authorList>
            <person name="Khan A."/>
            <person name="Khan H."/>
            <person name="Chung E.J."/>
            <person name="Hossain M.T."/>
            <person name="Chung Y.R."/>
        </authorList>
    </citation>
    <scope>NUCLEOTIDE SEQUENCE [LARGE SCALE GENOMIC DNA]</scope>
    <source>
        <strain evidence="2">YC6887</strain>
    </source>
</reference>
<dbReference type="InterPro" id="IPR005303">
    <property type="entry name" value="MOCOS_middle"/>
</dbReference>
<dbReference type="GO" id="GO:0030170">
    <property type="term" value="F:pyridoxal phosphate binding"/>
    <property type="evidence" value="ECO:0007669"/>
    <property type="project" value="InterPro"/>
</dbReference>
<dbReference type="GO" id="GO:0003824">
    <property type="term" value="F:catalytic activity"/>
    <property type="evidence" value="ECO:0007669"/>
    <property type="project" value="InterPro"/>
</dbReference>
<dbReference type="Pfam" id="PF03473">
    <property type="entry name" value="MOSC"/>
    <property type="match status" value="1"/>
</dbReference>
<proteinExistence type="predicted"/>
<organism evidence="2 3">
    <name type="scientific">Martelella endophytica</name>
    <dbReference type="NCBI Taxonomy" id="1486262"/>
    <lineage>
        <taxon>Bacteria</taxon>
        <taxon>Pseudomonadati</taxon>
        <taxon>Pseudomonadota</taxon>
        <taxon>Alphaproteobacteria</taxon>
        <taxon>Hyphomicrobiales</taxon>
        <taxon>Aurantimonadaceae</taxon>
        <taxon>Martelella</taxon>
    </lineage>
</organism>
<dbReference type="HOGENOM" id="CLU_028286_0_2_5"/>
<dbReference type="Pfam" id="PF03476">
    <property type="entry name" value="MOSC_N"/>
    <property type="match status" value="1"/>
</dbReference>
<dbReference type="EMBL" id="CP010803">
    <property type="protein sequence ID" value="AJY46607.1"/>
    <property type="molecule type" value="Genomic_DNA"/>
</dbReference>
<dbReference type="KEGG" id="mey:TM49_14455"/>
<accession>A0A0D5LS49</accession>